<feature type="transmembrane region" description="Helical" evidence="14">
    <location>
        <begin position="300"/>
        <end position="318"/>
    </location>
</feature>
<feature type="transmembrane region" description="Helical" evidence="14">
    <location>
        <begin position="183"/>
        <end position="205"/>
    </location>
</feature>
<dbReference type="InterPro" id="IPR004299">
    <property type="entry name" value="MBOAT_fam"/>
</dbReference>
<feature type="transmembrane region" description="Helical" evidence="14">
    <location>
        <begin position="143"/>
        <end position="162"/>
    </location>
</feature>
<evidence type="ECO:0000256" key="8">
    <source>
        <dbReference type="ARBA" id="ARBA00022841"/>
    </source>
</evidence>
<keyword evidence="5 13" id="KW-1003">Cell membrane</keyword>
<dbReference type="PANTHER" id="PTHR13285:SF23">
    <property type="entry name" value="TEICHOIC ACID D-ALANYLTRANSFERASE"/>
    <property type="match status" value="1"/>
</dbReference>
<evidence type="ECO:0000313" key="15">
    <source>
        <dbReference type="EMBL" id="MCG2626681.1"/>
    </source>
</evidence>
<evidence type="ECO:0000256" key="12">
    <source>
        <dbReference type="ARBA" id="ARBA00031030"/>
    </source>
</evidence>
<dbReference type="Proteomes" id="UP001139054">
    <property type="component" value="Unassembled WGS sequence"/>
</dbReference>
<evidence type="ECO:0000256" key="1">
    <source>
        <dbReference type="ARBA" id="ARBA00004651"/>
    </source>
</evidence>
<evidence type="ECO:0000313" key="16">
    <source>
        <dbReference type="Proteomes" id="UP001139054"/>
    </source>
</evidence>
<dbReference type="RefSeq" id="WP_237890131.1">
    <property type="nucleotide sequence ID" value="NZ_JAKLTY010000004.1"/>
</dbReference>
<dbReference type="AlphaFoldDB" id="A0A9X1R792"/>
<evidence type="ECO:0000256" key="4">
    <source>
        <dbReference type="ARBA" id="ARBA00016084"/>
    </source>
</evidence>
<evidence type="ECO:0000256" key="9">
    <source>
        <dbReference type="ARBA" id="ARBA00022989"/>
    </source>
</evidence>
<comment type="caution">
    <text evidence="15">The sequence shown here is derived from an EMBL/GenBank/DDBJ whole genome shotgun (WGS) entry which is preliminary data.</text>
</comment>
<comment type="subcellular location">
    <subcellularLocation>
        <location evidence="1">Cell membrane</location>
        <topology evidence="1">Multi-pass membrane protein</topology>
    </subcellularLocation>
</comment>
<keyword evidence="7 14" id="KW-0812">Transmembrane</keyword>
<protein>
    <recommendedName>
        <fullName evidence="4">Probable alginate O-acetylase AlgI</fullName>
    </recommendedName>
    <alternativeName>
        <fullName evidence="12">Alginate biosynthesis protein AlgI</fullName>
    </alternativeName>
</protein>
<feature type="transmembrane region" description="Helical" evidence="14">
    <location>
        <begin position="103"/>
        <end position="123"/>
    </location>
</feature>
<name>A0A9X1R792_9BRAD</name>
<comment type="pathway">
    <text evidence="2">Glycan biosynthesis; alginate biosynthesis.</text>
</comment>
<evidence type="ECO:0000256" key="6">
    <source>
        <dbReference type="ARBA" id="ARBA00022679"/>
    </source>
</evidence>
<evidence type="ECO:0000256" key="5">
    <source>
        <dbReference type="ARBA" id="ARBA00022475"/>
    </source>
</evidence>
<evidence type="ECO:0000256" key="2">
    <source>
        <dbReference type="ARBA" id="ARBA00005182"/>
    </source>
</evidence>
<feature type="transmembrane region" description="Helical" evidence="14">
    <location>
        <begin position="73"/>
        <end position="91"/>
    </location>
</feature>
<keyword evidence="9 14" id="KW-1133">Transmembrane helix</keyword>
<dbReference type="Pfam" id="PF03062">
    <property type="entry name" value="MBOAT"/>
    <property type="match status" value="1"/>
</dbReference>
<feature type="transmembrane region" description="Helical" evidence="14">
    <location>
        <begin position="6"/>
        <end position="24"/>
    </location>
</feature>
<feature type="transmembrane region" description="Helical" evidence="14">
    <location>
        <begin position="225"/>
        <end position="251"/>
    </location>
</feature>
<keyword evidence="11 13" id="KW-0012">Acyltransferase</keyword>
<proteinExistence type="inferred from homology"/>
<evidence type="ECO:0000256" key="7">
    <source>
        <dbReference type="ARBA" id="ARBA00022692"/>
    </source>
</evidence>
<feature type="transmembrane region" description="Helical" evidence="14">
    <location>
        <begin position="425"/>
        <end position="453"/>
    </location>
</feature>
<evidence type="ECO:0000256" key="3">
    <source>
        <dbReference type="ARBA" id="ARBA00010323"/>
    </source>
</evidence>
<evidence type="ECO:0000256" key="14">
    <source>
        <dbReference type="SAM" id="Phobius"/>
    </source>
</evidence>
<accession>A0A9X1R792</accession>
<dbReference type="EMBL" id="JAKLTY010000004">
    <property type="protein sequence ID" value="MCG2626681.1"/>
    <property type="molecule type" value="Genomic_DNA"/>
</dbReference>
<keyword evidence="6 13" id="KW-0808">Transferase</keyword>
<sequence>MLFNSLEFLCIFLPVTLTAIGVAARFHSRLLILSIVCLASAVFYGIYSVWHLALLCGMIALNWILAAEVERSARYALTIGVVLNLAVLVVFKYTGFALRQIFAANVAIPFWAISFPLAISFYTFHQISFLVDVWRKRARRPDLLTYATYVLLFPQLIAGPIVRYSEVAFQLGRQVPVFVRARFFRIGFILLVLGLGKKVLIADALGPDVDAAFANAFNLSTVRAWQAAIGFGFQIYFDFSGYTDMAIGMALMMGLRLPRNFNAPYRAATVSEFWRRWHMTLSRFLRDYLFKSLGGSRRGLARNLVNLMIVMLLGGLWHGPNWTFVVWGGLHGVYLVAHRLWSKFSPLSLPIPIAWLLTYLCVTLAWVFFRAPNFEIARGVLGRMIIPTDGPSSDTAAIMIGIAAALTWLAPQARALAVQHHHSRVVAFLIGAIASASVLTMISTGHADAFIYFAF</sequence>
<evidence type="ECO:0000256" key="10">
    <source>
        <dbReference type="ARBA" id="ARBA00023136"/>
    </source>
</evidence>
<organism evidence="15 16">
    <name type="scientific">Bradyrhizobium zhengyangense</name>
    <dbReference type="NCBI Taxonomy" id="2911009"/>
    <lineage>
        <taxon>Bacteria</taxon>
        <taxon>Pseudomonadati</taxon>
        <taxon>Pseudomonadota</taxon>
        <taxon>Alphaproteobacteria</taxon>
        <taxon>Hyphomicrobiales</taxon>
        <taxon>Nitrobacteraceae</taxon>
        <taxon>Bradyrhizobium</taxon>
    </lineage>
</organism>
<dbReference type="PIRSF" id="PIRSF016636">
    <property type="entry name" value="AlgI_DltB"/>
    <property type="match status" value="1"/>
</dbReference>
<dbReference type="PANTHER" id="PTHR13285">
    <property type="entry name" value="ACYLTRANSFERASE"/>
    <property type="match status" value="1"/>
</dbReference>
<feature type="transmembrane region" description="Helical" evidence="14">
    <location>
        <begin position="353"/>
        <end position="369"/>
    </location>
</feature>
<dbReference type="InterPro" id="IPR028362">
    <property type="entry name" value="AlgI"/>
</dbReference>
<dbReference type="InterPro" id="IPR024194">
    <property type="entry name" value="Ac/AlaTfrase_AlgI/DltB"/>
</dbReference>
<dbReference type="GO" id="GO:0016746">
    <property type="term" value="F:acyltransferase activity"/>
    <property type="evidence" value="ECO:0007669"/>
    <property type="project" value="UniProtKB-KW"/>
</dbReference>
<reference evidence="15" key="1">
    <citation type="submission" date="2022-01" db="EMBL/GenBank/DDBJ databases">
        <title>Genome sequnece data of strain Bradyrhizobium sp. nov.</title>
        <authorList>
            <person name="Zhang J."/>
        </authorList>
    </citation>
    <scope>NUCLEOTIDE SEQUENCE</scope>
    <source>
        <strain evidence="15">WYCCWR 13023</strain>
    </source>
</reference>
<dbReference type="InterPro" id="IPR051085">
    <property type="entry name" value="MB_O-acyltransferase"/>
</dbReference>
<feature type="transmembrane region" description="Helical" evidence="14">
    <location>
        <begin position="31"/>
        <end position="61"/>
    </location>
</feature>
<dbReference type="PIRSF" id="PIRSF500217">
    <property type="entry name" value="AlgI"/>
    <property type="match status" value="1"/>
</dbReference>
<comment type="similarity">
    <text evidence="3 13">Belongs to the membrane-bound acyltransferase family.</text>
</comment>
<evidence type="ECO:0000256" key="13">
    <source>
        <dbReference type="PIRNR" id="PIRNR016636"/>
    </source>
</evidence>
<dbReference type="GO" id="GO:0005886">
    <property type="term" value="C:plasma membrane"/>
    <property type="evidence" value="ECO:0007669"/>
    <property type="project" value="UniProtKB-SubCell"/>
</dbReference>
<keyword evidence="10 13" id="KW-0472">Membrane</keyword>
<keyword evidence="8" id="KW-0016">Alginate biosynthesis</keyword>
<evidence type="ECO:0000256" key="11">
    <source>
        <dbReference type="ARBA" id="ARBA00023315"/>
    </source>
</evidence>
<dbReference type="GO" id="GO:0042121">
    <property type="term" value="P:alginic acid biosynthetic process"/>
    <property type="evidence" value="ECO:0007669"/>
    <property type="project" value="UniProtKB-KW"/>
</dbReference>
<gene>
    <name evidence="15" type="ORF">L6654_08610</name>
</gene>